<dbReference type="EMBL" id="AMZY02000011">
    <property type="protein sequence ID" value="EMS32709.1"/>
    <property type="molecule type" value="Genomic_DNA"/>
</dbReference>
<accession>M7XCU6</accession>
<evidence type="ECO:0000313" key="1">
    <source>
        <dbReference type="EMBL" id="EMS32709.1"/>
    </source>
</evidence>
<dbReference type="InParanoid" id="M7XCU6"/>
<evidence type="ECO:0000313" key="2">
    <source>
        <dbReference type="Proteomes" id="UP000010953"/>
    </source>
</evidence>
<organism evidence="1 2">
    <name type="scientific">Mariniradius saccharolyticus AK6</name>
    <dbReference type="NCBI Taxonomy" id="1239962"/>
    <lineage>
        <taxon>Bacteria</taxon>
        <taxon>Pseudomonadati</taxon>
        <taxon>Bacteroidota</taxon>
        <taxon>Cytophagia</taxon>
        <taxon>Cytophagales</taxon>
        <taxon>Cyclobacteriaceae</taxon>
        <taxon>Mariniradius</taxon>
    </lineage>
</organism>
<dbReference type="Proteomes" id="UP000010953">
    <property type="component" value="Unassembled WGS sequence"/>
</dbReference>
<gene>
    <name evidence="1" type="ORF">C943_00714</name>
</gene>
<comment type="caution">
    <text evidence="1">The sequence shown here is derived from an EMBL/GenBank/DDBJ whole genome shotgun (WGS) entry which is preliminary data.</text>
</comment>
<sequence length="40" mass="4816">MYQLPVDLMTFPNMDYFCPKIADFTIFSLRKNARYADHKI</sequence>
<protein>
    <submittedName>
        <fullName evidence="1">Uncharacterized protein</fullName>
    </submittedName>
</protein>
<reference evidence="1" key="1">
    <citation type="submission" date="2013-01" db="EMBL/GenBank/DDBJ databases">
        <title>Genome assembly of Mariniradius saccharolyticus AK6.</title>
        <authorList>
            <person name="Vaidya B."/>
            <person name="Khatri I."/>
            <person name="Tanuku N.R.S."/>
            <person name="Subramanian S."/>
            <person name="Pinnaka A."/>
        </authorList>
    </citation>
    <scope>NUCLEOTIDE SEQUENCE [LARGE SCALE GENOMIC DNA]</scope>
    <source>
        <strain evidence="1">AK6</strain>
    </source>
</reference>
<dbReference type="AlphaFoldDB" id="M7XCU6"/>
<keyword evidence="2" id="KW-1185">Reference proteome</keyword>
<proteinExistence type="predicted"/>
<name>M7XCU6_9BACT</name>